<protein>
    <recommendedName>
        <fullName evidence="3">Nucleotidyl transferase AbiEii/AbiGii toxin family protein</fullName>
    </recommendedName>
</protein>
<evidence type="ECO:0000313" key="2">
    <source>
        <dbReference type="Proteomes" id="UP000183794"/>
    </source>
</evidence>
<dbReference type="EMBL" id="FPLD01000051">
    <property type="protein sequence ID" value="SGY96135.1"/>
    <property type="molecule type" value="Genomic_DNA"/>
</dbReference>
<name>A0A1L0BEM6_9GAMM</name>
<proteinExistence type="predicted"/>
<dbReference type="OrthoDB" id="5508069at2"/>
<evidence type="ECO:0008006" key="3">
    <source>
        <dbReference type="Google" id="ProtNLM"/>
    </source>
</evidence>
<dbReference type="Proteomes" id="UP000183794">
    <property type="component" value="Unassembled WGS sequence"/>
</dbReference>
<reference evidence="1 2" key="1">
    <citation type="submission" date="2016-11" db="EMBL/GenBank/DDBJ databases">
        <authorList>
            <person name="Jaros S."/>
            <person name="Januszkiewicz K."/>
            <person name="Wedrychowicz H."/>
        </authorList>
    </citation>
    <scope>NUCLEOTIDE SEQUENCE [LARGE SCALE GENOMIC DNA]</scope>
    <source>
        <strain evidence="1">NVI 5450</strain>
    </source>
</reference>
<organism evidence="1 2">
    <name type="scientific">Moritella viscosa</name>
    <dbReference type="NCBI Taxonomy" id="80854"/>
    <lineage>
        <taxon>Bacteria</taxon>
        <taxon>Pseudomonadati</taxon>
        <taxon>Pseudomonadota</taxon>
        <taxon>Gammaproteobacteria</taxon>
        <taxon>Alteromonadales</taxon>
        <taxon>Moritellaceae</taxon>
        <taxon>Moritella</taxon>
    </lineage>
</organism>
<evidence type="ECO:0000313" key="1">
    <source>
        <dbReference type="EMBL" id="SGY96135.1"/>
    </source>
</evidence>
<dbReference type="RefSeq" id="WP_075518191.1">
    <property type="nucleotide sequence ID" value="NZ_FPLD01000051.1"/>
</dbReference>
<dbReference type="Pfam" id="PF08843">
    <property type="entry name" value="AbiEii"/>
    <property type="match status" value="1"/>
</dbReference>
<dbReference type="AlphaFoldDB" id="A0A1L0BEM6"/>
<sequence length="234" mass="27146">MSKYNLEHHKVIESALKHFNADFFCENNIIFGGGTRIALELDEYRESIDIDFLCPNRLSYRAIRTQVTNKTLGLAVHEDFQYTREIRADRDGIRTVVHVEDSDIKLEFISFDQYDLELEVNKDLFPIPFLSRNSCFYTKLLANADRALSPPHKDIFDILAMYKAWGSIPESAMYSAENHYGDDIKNKLIAALEDMINHPKKYEIHAKSIKMKANWMNDIIYTQADKLLAELTKS</sequence>
<accession>A0A1L0BEM6</accession>
<dbReference type="InterPro" id="IPR014942">
    <property type="entry name" value="AbiEii"/>
</dbReference>
<gene>
    <name evidence="1" type="ORF">NVI5450_1815</name>
</gene>